<gene>
    <name evidence="1" type="ORF">DWY99_04055</name>
</gene>
<reference evidence="1 2" key="1">
    <citation type="submission" date="2018-08" db="EMBL/GenBank/DDBJ databases">
        <title>A genome reference for cultivated species of the human gut microbiota.</title>
        <authorList>
            <person name="Zou Y."/>
            <person name="Xue W."/>
            <person name="Luo G."/>
        </authorList>
    </citation>
    <scope>NUCLEOTIDE SEQUENCE [LARGE SCALE GENOMIC DNA]</scope>
    <source>
        <strain evidence="1 2">AF28-26</strain>
    </source>
</reference>
<accession>A0A412AZ87</accession>
<dbReference type="Proteomes" id="UP000284751">
    <property type="component" value="Unassembled WGS sequence"/>
</dbReference>
<protein>
    <submittedName>
        <fullName evidence="1">Uncharacterized protein</fullName>
    </submittedName>
</protein>
<dbReference type="AlphaFoldDB" id="A0A412AZ87"/>
<evidence type="ECO:0000313" key="2">
    <source>
        <dbReference type="Proteomes" id="UP000284751"/>
    </source>
</evidence>
<proteinExistence type="predicted"/>
<evidence type="ECO:0000313" key="1">
    <source>
        <dbReference type="EMBL" id="RGQ42740.1"/>
    </source>
</evidence>
<dbReference type="EMBL" id="QRTC01000010">
    <property type="protein sequence ID" value="RGQ42740.1"/>
    <property type="molecule type" value="Genomic_DNA"/>
</dbReference>
<organism evidence="1 2">
    <name type="scientific">[Clostridium] leptum</name>
    <dbReference type="NCBI Taxonomy" id="1535"/>
    <lineage>
        <taxon>Bacteria</taxon>
        <taxon>Bacillati</taxon>
        <taxon>Bacillota</taxon>
        <taxon>Clostridia</taxon>
        <taxon>Eubacteriales</taxon>
        <taxon>Oscillospiraceae</taxon>
        <taxon>Oscillospiraceae incertae sedis</taxon>
    </lineage>
</organism>
<name>A0A412AZ87_9FIRM</name>
<sequence length="96" mass="10667">MQAVAGFSGSIVGFSPITAARYFKFKDRIIAFRFAPLFHLKVADRPYNFQAAFFLIEKRCWSIAPPIDSKIAANKINTPHSSTLTMGQPFKQVNGG</sequence>
<comment type="caution">
    <text evidence="1">The sequence shown here is derived from an EMBL/GenBank/DDBJ whole genome shotgun (WGS) entry which is preliminary data.</text>
</comment>